<evidence type="ECO:0000256" key="1">
    <source>
        <dbReference type="ARBA" id="ARBA00004167"/>
    </source>
</evidence>
<keyword evidence="2" id="KW-0812">Transmembrane</keyword>
<comment type="caution">
    <text evidence="7">The sequence shown here is derived from an EMBL/GenBank/DDBJ whole genome shotgun (WGS) entry which is preliminary data.</text>
</comment>
<dbReference type="GO" id="GO:0009506">
    <property type="term" value="C:plasmodesma"/>
    <property type="evidence" value="ECO:0007669"/>
    <property type="project" value="TreeGrafter"/>
</dbReference>
<sequence length="227" mass="26159">TSQHGDLSPVNLNPTLNSCQNDLRELDPNSNRPTINPAPHESLLREPGPRKPPQPNLQTIIAFILWLALRPHRPRIHIRDFSISGLANQNGYMNTTAMFNITALNPNQNIGIYYDAMQVNLEYNSQTIGTAKLLYPFFERPHNMTVLYGVFTREMLAVKKEHWKQFLADRDRGPVAFQLKITSVIRFKLFSWRSKRHKMHSLCQAGADREGLILPSYKNKRCNAYFT</sequence>
<gene>
    <name evidence="7" type="ORF">TAV2_LOCUS11937</name>
</gene>
<evidence type="ECO:0000256" key="5">
    <source>
        <dbReference type="SAM" id="MobiDB-lite"/>
    </source>
</evidence>
<dbReference type="PANTHER" id="PTHR31415:SF3">
    <property type="entry name" value="LATE EMBRYOGENESIS ABUNDANT (LEA) HYDROXYPROLINE-RICH GLYCOPROTEIN FAMILY"/>
    <property type="match status" value="1"/>
</dbReference>
<evidence type="ECO:0000256" key="4">
    <source>
        <dbReference type="ARBA" id="ARBA00023136"/>
    </source>
</evidence>
<dbReference type="Pfam" id="PF03168">
    <property type="entry name" value="LEA_2"/>
    <property type="match status" value="1"/>
</dbReference>
<evidence type="ECO:0000259" key="6">
    <source>
        <dbReference type="Pfam" id="PF03168"/>
    </source>
</evidence>
<organism evidence="7 8">
    <name type="scientific">Thlaspi arvense</name>
    <name type="common">Field penny-cress</name>
    <dbReference type="NCBI Taxonomy" id="13288"/>
    <lineage>
        <taxon>Eukaryota</taxon>
        <taxon>Viridiplantae</taxon>
        <taxon>Streptophyta</taxon>
        <taxon>Embryophyta</taxon>
        <taxon>Tracheophyta</taxon>
        <taxon>Spermatophyta</taxon>
        <taxon>Magnoliopsida</taxon>
        <taxon>eudicotyledons</taxon>
        <taxon>Gunneridae</taxon>
        <taxon>Pentapetalae</taxon>
        <taxon>rosids</taxon>
        <taxon>malvids</taxon>
        <taxon>Brassicales</taxon>
        <taxon>Brassicaceae</taxon>
        <taxon>Thlaspideae</taxon>
        <taxon>Thlaspi</taxon>
    </lineage>
</organism>
<dbReference type="EMBL" id="CAJVSB020000534">
    <property type="protein sequence ID" value="CAH2056716.1"/>
    <property type="molecule type" value="Genomic_DNA"/>
</dbReference>
<evidence type="ECO:0000313" key="7">
    <source>
        <dbReference type="EMBL" id="CAH2056716.1"/>
    </source>
</evidence>
<accession>A0AAU9S2E6</accession>
<protein>
    <recommendedName>
        <fullName evidence="6">Late embryogenesis abundant protein LEA-2 subgroup domain-containing protein</fullName>
    </recommendedName>
</protein>
<dbReference type="InterPro" id="IPR004864">
    <property type="entry name" value="LEA_2"/>
</dbReference>
<reference evidence="7 8" key="1">
    <citation type="submission" date="2022-03" db="EMBL/GenBank/DDBJ databases">
        <authorList>
            <person name="Nunn A."/>
            <person name="Chopra R."/>
            <person name="Nunn A."/>
            <person name="Contreras Garrido A."/>
        </authorList>
    </citation>
    <scope>NUCLEOTIDE SEQUENCE [LARGE SCALE GENOMIC DNA]</scope>
</reference>
<comment type="subcellular location">
    <subcellularLocation>
        <location evidence="1">Membrane</location>
        <topology evidence="1">Single-pass membrane protein</topology>
    </subcellularLocation>
</comment>
<keyword evidence="4" id="KW-0472">Membrane</keyword>
<keyword evidence="3" id="KW-1133">Transmembrane helix</keyword>
<keyword evidence="8" id="KW-1185">Reference proteome</keyword>
<dbReference type="PANTHER" id="PTHR31415">
    <property type="entry name" value="OS05G0367900 PROTEIN"/>
    <property type="match status" value="1"/>
</dbReference>
<feature type="compositionally biased region" description="Polar residues" evidence="5">
    <location>
        <begin position="1"/>
        <end position="21"/>
    </location>
</feature>
<evidence type="ECO:0000256" key="3">
    <source>
        <dbReference type="ARBA" id="ARBA00022989"/>
    </source>
</evidence>
<dbReference type="GO" id="GO:0098542">
    <property type="term" value="P:defense response to other organism"/>
    <property type="evidence" value="ECO:0007669"/>
    <property type="project" value="InterPro"/>
</dbReference>
<dbReference type="GO" id="GO:0005886">
    <property type="term" value="C:plasma membrane"/>
    <property type="evidence" value="ECO:0007669"/>
    <property type="project" value="TreeGrafter"/>
</dbReference>
<evidence type="ECO:0000256" key="2">
    <source>
        <dbReference type="ARBA" id="ARBA00022692"/>
    </source>
</evidence>
<feature type="domain" description="Late embryogenesis abundant protein LEA-2 subgroup" evidence="6">
    <location>
        <begin position="101"/>
        <end position="194"/>
    </location>
</feature>
<dbReference type="InterPro" id="IPR044839">
    <property type="entry name" value="NDR1-like"/>
</dbReference>
<dbReference type="AlphaFoldDB" id="A0AAU9S2E6"/>
<proteinExistence type="predicted"/>
<evidence type="ECO:0000313" key="8">
    <source>
        <dbReference type="Proteomes" id="UP000836841"/>
    </source>
</evidence>
<name>A0AAU9S2E6_THLAR</name>
<feature type="non-terminal residue" evidence="7">
    <location>
        <position position="1"/>
    </location>
</feature>
<dbReference type="Proteomes" id="UP000836841">
    <property type="component" value="Unassembled WGS sequence"/>
</dbReference>
<feature type="region of interest" description="Disordered" evidence="5">
    <location>
        <begin position="1"/>
        <end position="52"/>
    </location>
</feature>